<dbReference type="Proteomes" id="UP000231960">
    <property type="component" value="Unassembled WGS sequence"/>
</dbReference>
<keyword evidence="1" id="KW-0732">Signal</keyword>
<name>A0A2M9R673_9FLAO</name>
<feature type="chain" id="PRO_5014987273" description="Lipoprotein" evidence="1">
    <location>
        <begin position="21"/>
        <end position="196"/>
    </location>
</feature>
<dbReference type="EMBL" id="NIPO01000001">
    <property type="protein sequence ID" value="PJR04366.1"/>
    <property type="molecule type" value="Genomic_DNA"/>
</dbReference>
<sequence length="196" mass="22276">MKKIALSVLGMAFIATGFVACSSDDSNTENVDESQKTTMSVNSKYERETMNFINDFYKGSYVITSTEKIIDDSGEEYEVTKIAKDGIESGQLVKILSENKVVFVDKNERTQKLTAFDLDFSNEGVVIDLKKEDYRTTNGWTFKWFKNFGKKFIGSSDDECSDNTYSLEPGSCYHNCYETYYIAGFRLERYKGATPC</sequence>
<organism evidence="2 3">
    <name type="scientific">Avrilella dinanensis</name>
    <dbReference type="NCBI Taxonomy" id="2008672"/>
    <lineage>
        <taxon>Bacteria</taxon>
        <taxon>Pseudomonadati</taxon>
        <taxon>Bacteroidota</taxon>
        <taxon>Flavobacteriia</taxon>
        <taxon>Flavobacteriales</taxon>
        <taxon>Flavobacteriaceae</taxon>
        <taxon>Avrilella</taxon>
    </lineage>
</organism>
<gene>
    <name evidence="2" type="ORF">CDL10_07310</name>
</gene>
<evidence type="ECO:0000313" key="2">
    <source>
        <dbReference type="EMBL" id="PJR04366.1"/>
    </source>
</evidence>
<keyword evidence="3" id="KW-1185">Reference proteome</keyword>
<dbReference type="PROSITE" id="PS51257">
    <property type="entry name" value="PROKAR_LIPOPROTEIN"/>
    <property type="match status" value="1"/>
</dbReference>
<dbReference type="RefSeq" id="WP_100677926.1">
    <property type="nucleotide sequence ID" value="NZ_NIPO01000001.1"/>
</dbReference>
<evidence type="ECO:0000313" key="3">
    <source>
        <dbReference type="Proteomes" id="UP000231960"/>
    </source>
</evidence>
<dbReference type="AlphaFoldDB" id="A0A2M9R673"/>
<accession>A0A2M9R673</accession>
<protein>
    <recommendedName>
        <fullName evidence="4">Lipoprotein</fullName>
    </recommendedName>
</protein>
<reference evidence="2 3" key="1">
    <citation type="submission" date="2017-06" db="EMBL/GenBank/DDBJ databases">
        <title>Description of Avrilella dinanensis gen. nov. sp. nov.</title>
        <authorList>
            <person name="Leyer C."/>
            <person name="Sassi M."/>
            <person name="Minet J."/>
            <person name="Kayal S."/>
            <person name="Cattoir V."/>
        </authorList>
    </citation>
    <scope>NUCLEOTIDE SEQUENCE [LARGE SCALE GENOMIC DNA]</scope>
    <source>
        <strain evidence="2 3">UR159</strain>
    </source>
</reference>
<feature type="signal peptide" evidence="1">
    <location>
        <begin position="1"/>
        <end position="20"/>
    </location>
</feature>
<evidence type="ECO:0008006" key="4">
    <source>
        <dbReference type="Google" id="ProtNLM"/>
    </source>
</evidence>
<evidence type="ECO:0000256" key="1">
    <source>
        <dbReference type="SAM" id="SignalP"/>
    </source>
</evidence>
<comment type="caution">
    <text evidence="2">The sequence shown here is derived from an EMBL/GenBank/DDBJ whole genome shotgun (WGS) entry which is preliminary data.</text>
</comment>
<dbReference type="OrthoDB" id="5510929at2"/>
<proteinExistence type="predicted"/>